<dbReference type="Gene3D" id="2.30.130.10">
    <property type="entry name" value="PUA domain"/>
    <property type="match status" value="1"/>
</dbReference>
<dbReference type="STRING" id="554055.A0A2P6VLF0"/>
<dbReference type="CDD" id="cd02440">
    <property type="entry name" value="AdoMet_MTases"/>
    <property type="match status" value="1"/>
</dbReference>
<dbReference type="PROSITE" id="PS50890">
    <property type="entry name" value="PUA"/>
    <property type="match status" value="1"/>
</dbReference>
<evidence type="ECO:0000256" key="1">
    <source>
        <dbReference type="ARBA" id="ARBA00022603"/>
    </source>
</evidence>
<evidence type="ECO:0000256" key="3">
    <source>
        <dbReference type="ARBA" id="ARBA00022691"/>
    </source>
</evidence>
<name>A0A2P6VLF0_9CHLO</name>
<evidence type="ECO:0000259" key="7">
    <source>
        <dbReference type="PROSITE" id="PS51686"/>
    </source>
</evidence>
<dbReference type="Pfam" id="PF07699">
    <property type="entry name" value="Ephrin_rec_like"/>
    <property type="match status" value="2"/>
</dbReference>
<keyword evidence="2 5" id="KW-0808">Transferase</keyword>
<evidence type="ECO:0000256" key="6">
    <source>
        <dbReference type="SAM" id="MobiDB-lite"/>
    </source>
</evidence>
<keyword evidence="9" id="KW-1185">Reference proteome</keyword>
<dbReference type="InterPro" id="IPR009030">
    <property type="entry name" value="Growth_fac_rcpt_cys_sf"/>
</dbReference>
<dbReference type="SUPFAM" id="SSF57184">
    <property type="entry name" value="Growth factor receptor domain"/>
    <property type="match status" value="3"/>
</dbReference>
<feature type="compositionally biased region" description="Low complexity" evidence="6">
    <location>
        <begin position="338"/>
        <end position="367"/>
    </location>
</feature>
<dbReference type="PRINTS" id="PR02008">
    <property type="entry name" value="RCMTFAMILY"/>
</dbReference>
<evidence type="ECO:0000256" key="4">
    <source>
        <dbReference type="ARBA" id="ARBA00022884"/>
    </source>
</evidence>
<dbReference type="GO" id="GO:0001510">
    <property type="term" value="P:RNA methylation"/>
    <property type="evidence" value="ECO:0007669"/>
    <property type="project" value="InterPro"/>
</dbReference>
<keyword evidence="1 5" id="KW-0489">Methyltransferase</keyword>
<proteinExistence type="inferred from homology"/>
<sequence length="1707" mass="179416">MEEAASAAGAAVAAAAMSVTPHSKAYAPEISWEPEVEAYLEAALGGPAAMRRISAALARPPLATCLRVNTLRTTPEELLRRLPAALTPEDAALLDANPPYVHPLLPDAIILPGTGPHTIEYSRAEGREVVLGRKAGEAVMRGAHVFAPGTLAVSAGLNVGDVVAVSVGLELPGTDRYAYTRGTVLGSEHEAKQLEALGGAAPDRSRLFIGLGRCELNRAEFFQERSGLAITMLERVFRTPGCGDVLPGEFMLQNVCSLVAAHVLAPQPGARVLDMCAAPGGKTTAIAQLMRNEGEVVALDRSHNKASSVRRLAESFGLTSVKAFKMDATKAVLRPEARQQQLQQQQQQQQRAAPPGQQQEGDAAAAGKEAETPGFAPGSFDYVLCDAPCTALGLRPRLVHRQTMRELQQTAAYQRRLLEAAVQLVRPGGSLVFSTCSINPGENEANVRWLLDTYSDMQLVQQAPRLGLPGLTGTVVLPEGTTQQLLTPAEAALVQRFDPSAELDTIGFFIAKFVKRGSPAMMRAAVLAACLLALAAGAHAAAAARTFDVTTCTEGHLKLEYVAPRGNDDPIAKCLTSVRLDISSTCQVSLTPLQSSGSHVPGLWAADPDLIGLGPIQNTKWIECPSEARPAIQATTNFASITNPGQKLEAVRRAIIKAFAGHVYGLDEWGNYVHKLEVNDLDFFKGVLMVKRSGDPTYGDYNLMYAVTENTVNLDDVKQDNDVSALSVIEACIDLRQPLNPYDEAEALCLANDVADGPCPANSYPVMMVPDLNEDDEKDTAFKVCGLCPAGTAGDGFGCTSCQAGEYSTIGNDCAKCPIGTYSNAGSSVCIPCPTGTYADTEGTQECLQCPEDSYSWIPGAAACLRCIRGVPEACRGGVCPSGTPEEFKAKSTPATSMSVSKMGALGSNDVCDLAGEFEIPALTKCTSWKEDSPSLQLAFRVAGDCSIQISPITDPSCADPTDPRTSDVEGNDAYNADVHPYGKTEMRGYYTWDADTDVFSIRSLFGVQIDDHTPKDAAIMLAVEKLAGDELSLKIFGATTNAAKATLFPVVDALPIQPEICTSTLRVLGGDILGATPAPVDACPPGSYYDTEEMCPTCPVGFSCPGNEDPELAKIVPCSPNTYNPFLGFSGDCQECTGLGLDTYTSYAAAQQCDVDRVDLACDSDDYKNEGSFAYEQASQLCQKCAAGTWRNYEASTECEPCPEGTYSAEGDATCKACPPGEYNPLQGLADQFEITGYNCVVCAEGSVALNFATFADATATLGALGDNPLVPGATVCDACPAGTFLPDYKMGCVQCIDDTYRAGDATPENNVCKPIPAGYRLLNAGDKTAIDLCPKGQVSFYTSANQDNGDRVPAGKPEACIACAALADELLTNEWAHTFAPRKGMTQCIPCPGGTIPSNTGSGATYATFSCKACGNGLFRDAYTKSASCAPCGPGKEVGPSSKMACSMCRAGTYMNATRAGKTTTDANTCDLCPIHTYRPAMGALSCLPCPRGTQTSNTGNVECTACPIGYHNNQAGTACEAADKGTFVNTTGAYVSTPCPKGTWNNEQAQDNCNPCAPGKYSNTFGSTECKTCAAGTYSAGQATACKDCRPGYFAPAGAAACSPCKPGTYAPVGTSATCKLCPKGYQCPTNAMKAVGSCPKGTFSNKEGNKQCTPCPTNTYSNGGGAAPTAVMACIKCAPGTNTRGLVGQSKCQVIRPQVKRLF</sequence>
<dbReference type="CDD" id="cd21150">
    <property type="entry name" value="PUA_NSun6-like"/>
    <property type="match status" value="1"/>
</dbReference>
<dbReference type="PANTHER" id="PTHR22807:SF34">
    <property type="entry name" value="TRNA (CYTOSINE(72)-C(5))-METHYLTRANSFERASE NSUN6"/>
    <property type="match status" value="1"/>
</dbReference>
<evidence type="ECO:0000313" key="8">
    <source>
        <dbReference type="EMBL" id="PSC74923.1"/>
    </source>
</evidence>
<dbReference type="SUPFAM" id="SSF57586">
    <property type="entry name" value="TNF receptor-like"/>
    <property type="match status" value="1"/>
</dbReference>
<dbReference type="EMBL" id="LHPF02000003">
    <property type="protein sequence ID" value="PSC74923.1"/>
    <property type="molecule type" value="Genomic_DNA"/>
</dbReference>
<dbReference type="PROSITE" id="PS51686">
    <property type="entry name" value="SAM_MT_RSMB_NOP"/>
    <property type="match status" value="1"/>
</dbReference>
<keyword evidence="4 5" id="KW-0694">RNA-binding</keyword>
<protein>
    <submittedName>
        <fullName evidence="8">Methyltransferase NSUN6</fullName>
    </submittedName>
</protein>
<comment type="caution">
    <text evidence="8">The sequence shown here is derived from an EMBL/GenBank/DDBJ whole genome shotgun (WGS) entry which is preliminary data.</text>
</comment>
<gene>
    <name evidence="8" type="ORF">C2E20_1871</name>
</gene>
<evidence type="ECO:0000313" key="9">
    <source>
        <dbReference type="Proteomes" id="UP000239649"/>
    </source>
</evidence>
<accession>A0A2P6VLF0</accession>
<reference evidence="8 9" key="1">
    <citation type="journal article" date="2018" name="Plant J.">
        <title>Genome sequences of Chlorella sorokiniana UTEX 1602 and Micractinium conductrix SAG 241.80: implications to maltose excretion by a green alga.</title>
        <authorList>
            <person name="Arriola M.B."/>
            <person name="Velmurugan N."/>
            <person name="Zhang Y."/>
            <person name="Plunkett M.H."/>
            <person name="Hondzo H."/>
            <person name="Barney B.M."/>
        </authorList>
    </citation>
    <scope>NUCLEOTIDE SEQUENCE [LARGE SCALE GENOMIC DNA]</scope>
    <source>
        <strain evidence="8 9">SAG 241.80</strain>
    </source>
</reference>
<feature type="binding site" evidence="5">
    <location>
        <position position="327"/>
    </location>
    <ligand>
        <name>S-adenosyl-L-methionine</name>
        <dbReference type="ChEBI" id="CHEBI:59789"/>
    </ligand>
</feature>
<comment type="similarity">
    <text evidence="5">Belongs to the class I-like SAM-binding methyltransferase superfamily. RsmB/NOP family.</text>
</comment>
<dbReference type="Pfam" id="PF01189">
    <property type="entry name" value="Methyltr_RsmB-F"/>
    <property type="match status" value="2"/>
</dbReference>
<dbReference type="Gene3D" id="3.40.50.150">
    <property type="entry name" value="Vaccinia Virus protein VP39"/>
    <property type="match status" value="1"/>
</dbReference>
<feature type="region of interest" description="Disordered" evidence="6">
    <location>
        <begin position="335"/>
        <end position="371"/>
    </location>
</feature>
<dbReference type="GO" id="GO:0008173">
    <property type="term" value="F:RNA methyltransferase activity"/>
    <property type="evidence" value="ECO:0007669"/>
    <property type="project" value="InterPro"/>
</dbReference>
<dbReference type="SMART" id="SM01411">
    <property type="entry name" value="Ephrin_rec_like"/>
    <property type="match status" value="11"/>
</dbReference>
<dbReference type="InterPro" id="IPR049560">
    <property type="entry name" value="MeTrfase_RsmB-F_NOP2_cat"/>
</dbReference>
<dbReference type="PANTHER" id="PTHR22807">
    <property type="entry name" value="NOP2 YEAST -RELATED NOL1/NOP2/FMU SUN DOMAIN-CONTAINING"/>
    <property type="match status" value="1"/>
</dbReference>
<dbReference type="InterPro" id="IPR023267">
    <property type="entry name" value="RCMT"/>
</dbReference>
<feature type="binding site" evidence="5">
    <location>
        <position position="386"/>
    </location>
    <ligand>
        <name>S-adenosyl-L-methionine</name>
        <dbReference type="ChEBI" id="CHEBI:59789"/>
    </ligand>
</feature>
<dbReference type="OrthoDB" id="260824at2759"/>
<dbReference type="InterPro" id="IPR001678">
    <property type="entry name" value="MeTrfase_RsmB-F_NOP2_dom"/>
</dbReference>
<evidence type="ECO:0000256" key="2">
    <source>
        <dbReference type="ARBA" id="ARBA00022679"/>
    </source>
</evidence>
<feature type="domain" description="SAM-dependent MTase RsmB/NOP-type" evidence="7">
    <location>
        <begin position="183"/>
        <end position="516"/>
    </location>
</feature>
<feature type="binding site" evidence="5">
    <location>
        <begin position="276"/>
        <end position="282"/>
    </location>
    <ligand>
        <name>S-adenosyl-L-methionine</name>
        <dbReference type="ChEBI" id="CHEBI:59789"/>
    </ligand>
</feature>
<feature type="binding site" evidence="5">
    <location>
        <position position="300"/>
    </location>
    <ligand>
        <name>S-adenosyl-L-methionine</name>
        <dbReference type="ChEBI" id="CHEBI:59789"/>
    </ligand>
</feature>
<dbReference type="SUPFAM" id="SSF53335">
    <property type="entry name" value="S-adenosyl-L-methionine-dependent methyltransferases"/>
    <property type="match status" value="1"/>
</dbReference>
<dbReference type="SUPFAM" id="SSF88697">
    <property type="entry name" value="PUA domain-like"/>
    <property type="match status" value="1"/>
</dbReference>
<dbReference type="InterPro" id="IPR015947">
    <property type="entry name" value="PUA-like_sf"/>
</dbReference>
<feature type="active site" description="Nucleophile" evidence="5">
    <location>
        <position position="436"/>
    </location>
</feature>
<dbReference type="Gene3D" id="2.10.50.10">
    <property type="entry name" value="Tumor Necrosis Factor Receptor, subunit A, domain 2"/>
    <property type="match status" value="6"/>
</dbReference>
<keyword evidence="3 5" id="KW-0949">S-adenosyl-L-methionine</keyword>
<feature type="region of interest" description="Disordered" evidence="6">
    <location>
        <begin position="956"/>
        <end position="975"/>
    </location>
</feature>
<dbReference type="Proteomes" id="UP000239649">
    <property type="component" value="Unassembled WGS sequence"/>
</dbReference>
<evidence type="ECO:0000256" key="5">
    <source>
        <dbReference type="PROSITE-ProRule" id="PRU01023"/>
    </source>
</evidence>
<dbReference type="GO" id="GO:0003723">
    <property type="term" value="F:RNA binding"/>
    <property type="evidence" value="ECO:0007669"/>
    <property type="project" value="UniProtKB-UniRule"/>
</dbReference>
<dbReference type="InterPro" id="IPR029063">
    <property type="entry name" value="SAM-dependent_MTases_sf"/>
</dbReference>
<organism evidence="8 9">
    <name type="scientific">Micractinium conductrix</name>
    <dbReference type="NCBI Taxonomy" id="554055"/>
    <lineage>
        <taxon>Eukaryota</taxon>
        <taxon>Viridiplantae</taxon>
        <taxon>Chlorophyta</taxon>
        <taxon>core chlorophytes</taxon>
        <taxon>Trebouxiophyceae</taxon>
        <taxon>Chlorellales</taxon>
        <taxon>Chlorellaceae</taxon>
        <taxon>Chlorella clade</taxon>
        <taxon>Micractinium</taxon>
    </lineage>
</organism>
<dbReference type="InterPro" id="IPR011641">
    <property type="entry name" value="Tyr-kin_ephrin_A/B_rcpt-like"/>
</dbReference>
<dbReference type="InterPro" id="IPR036974">
    <property type="entry name" value="PUA_sf"/>
</dbReference>